<reference evidence="3 4" key="1">
    <citation type="submission" date="2019-02" db="EMBL/GenBank/DDBJ databases">
        <title>Genome sequencing of the rare red list fungi Hericium alpestre (H. flagellum).</title>
        <authorList>
            <person name="Buettner E."/>
            <person name="Kellner H."/>
        </authorList>
    </citation>
    <scope>NUCLEOTIDE SEQUENCE [LARGE SCALE GENOMIC DNA]</scope>
    <source>
        <strain evidence="3 4">DSM 108284</strain>
    </source>
</reference>
<dbReference type="PANTHER" id="PTHR12459">
    <property type="entry name" value="TRANSMEMBRANE PROTEIN 135-RELATED"/>
    <property type="match status" value="1"/>
</dbReference>
<accession>A0A4Y9ZPP3</accession>
<keyword evidence="2" id="KW-1133">Transmembrane helix</keyword>
<dbReference type="PANTHER" id="PTHR12459:SF6">
    <property type="entry name" value="GB|AAD46013.1"/>
    <property type="match status" value="1"/>
</dbReference>
<feature type="transmembrane region" description="Helical" evidence="2">
    <location>
        <begin position="401"/>
        <end position="425"/>
    </location>
</feature>
<keyword evidence="4" id="KW-1185">Reference proteome</keyword>
<dbReference type="AlphaFoldDB" id="A0A4Y9ZPP3"/>
<dbReference type="STRING" id="135208.A0A4Y9ZPP3"/>
<feature type="transmembrane region" description="Helical" evidence="2">
    <location>
        <begin position="319"/>
        <end position="338"/>
    </location>
</feature>
<name>A0A4Y9ZPP3_9AGAM</name>
<evidence type="ECO:0008006" key="5">
    <source>
        <dbReference type="Google" id="ProtNLM"/>
    </source>
</evidence>
<evidence type="ECO:0000256" key="1">
    <source>
        <dbReference type="SAM" id="MobiDB-lite"/>
    </source>
</evidence>
<proteinExistence type="predicted"/>
<protein>
    <recommendedName>
        <fullName evidence="5">Transmembrane protein 135 N-terminal domain-containing protein</fullName>
    </recommendedName>
</protein>
<organism evidence="3 4">
    <name type="scientific">Hericium alpestre</name>
    <dbReference type="NCBI Taxonomy" id="135208"/>
    <lineage>
        <taxon>Eukaryota</taxon>
        <taxon>Fungi</taxon>
        <taxon>Dikarya</taxon>
        <taxon>Basidiomycota</taxon>
        <taxon>Agaricomycotina</taxon>
        <taxon>Agaricomycetes</taxon>
        <taxon>Russulales</taxon>
        <taxon>Hericiaceae</taxon>
        <taxon>Hericium</taxon>
    </lineage>
</organism>
<keyword evidence="2" id="KW-0812">Transmembrane</keyword>
<evidence type="ECO:0000256" key="2">
    <source>
        <dbReference type="SAM" id="Phobius"/>
    </source>
</evidence>
<dbReference type="OrthoDB" id="291792at2759"/>
<feature type="region of interest" description="Disordered" evidence="1">
    <location>
        <begin position="98"/>
        <end position="119"/>
    </location>
</feature>
<gene>
    <name evidence="3" type="ORF">EWM64_g7778</name>
</gene>
<keyword evidence="2" id="KW-0472">Membrane</keyword>
<evidence type="ECO:0000313" key="3">
    <source>
        <dbReference type="EMBL" id="TFY76234.1"/>
    </source>
</evidence>
<comment type="caution">
    <text evidence="3">The sequence shown here is derived from an EMBL/GenBank/DDBJ whole genome shotgun (WGS) entry which is preliminary data.</text>
</comment>
<dbReference type="EMBL" id="SFCI01001271">
    <property type="protein sequence ID" value="TFY76234.1"/>
    <property type="molecule type" value="Genomic_DNA"/>
</dbReference>
<sequence>MNPDPPPLGRKPSYLPLAPQRAIASFENLVVLANYEEHLREARKMVWRNRGEPAVEIHDLWECVEHGTRGGARAAAIAFAIRSGVNLVLSSVRLKGASSNDSAVSDSESSSSEITPIRSEISPTARRNARLSTTAQVHQVWVRKKTRRWHAIVAGSVAGGLAILFEKKSRRTTIAQQLFVRGLQGSYNAFSVKHGFHIPHGDVIVFSLMCGQILYGFLLRPDTLPRSYVTWINKAGKIPVEGVNMNRDLVRTGQFKLSDVANLLERDDIAPGNATELLMHQALASAPQPIWPSRYGPCAAVHPAEDSCLAVPPLRFLSVFKWMVPVYGALHLIPMLLFKRKDFAKEPARMLLRALLGTSRSSAFLATFVVIYQSFFCFKLYLYKLLKALRESSSFVKPPQWLINFLISKPSFWMGGLLSGLSLFVEAKRRRGELAMYVLPKGLESAWIMARGKGLVFRTGEFGEAMLTAIGMGMVMSTYQNDPQHLSGFIRRILYQFIGPN</sequence>
<evidence type="ECO:0000313" key="4">
    <source>
        <dbReference type="Proteomes" id="UP000298061"/>
    </source>
</evidence>
<dbReference type="InterPro" id="IPR026749">
    <property type="entry name" value="Tmem135"/>
</dbReference>
<feature type="transmembrane region" description="Helical" evidence="2">
    <location>
        <begin position="359"/>
        <end position="381"/>
    </location>
</feature>
<dbReference type="Proteomes" id="UP000298061">
    <property type="component" value="Unassembled WGS sequence"/>
</dbReference>